<dbReference type="SUPFAM" id="SSF54427">
    <property type="entry name" value="NTF2-like"/>
    <property type="match status" value="1"/>
</dbReference>
<keyword evidence="1" id="KW-0732">Signal</keyword>
<dbReference type="Gene3D" id="3.10.450.50">
    <property type="match status" value="1"/>
</dbReference>
<evidence type="ECO:0000313" key="2">
    <source>
        <dbReference type="EMBL" id="TBX67001.1"/>
    </source>
</evidence>
<evidence type="ECO:0008006" key="4">
    <source>
        <dbReference type="Google" id="ProtNLM"/>
    </source>
</evidence>
<proteinExistence type="predicted"/>
<feature type="signal peptide" evidence="1">
    <location>
        <begin position="1"/>
        <end position="21"/>
    </location>
</feature>
<sequence length="176" mass="20016">MNNIKNIVLFTLLAMYSFASAQTNTDTPDALYRNFSKAYAELNSEQLVQLYTTDANIINLYRQQPPGSYTGQAEIAVFYRDYFQTVARHNQKMELSFKIVQRKTTGEHSITDCGYFALQITEDGKTVSTLYGKFCTQLQQEKDHWEFKTDAATDATAQEYEQASTVSINHKSVSKG</sequence>
<protein>
    <recommendedName>
        <fullName evidence="4">Nuclear transport factor 2 family protein</fullName>
    </recommendedName>
</protein>
<dbReference type="RefSeq" id="WP_131476489.1">
    <property type="nucleotide sequence ID" value="NZ_SJPE01000012.1"/>
</dbReference>
<dbReference type="AlphaFoldDB" id="A0A4V2L4K1"/>
<evidence type="ECO:0000256" key="1">
    <source>
        <dbReference type="SAM" id="SignalP"/>
    </source>
</evidence>
<name>A0A4V2L4K1_9FLAO</name>
<reference evidence="2 3" key="1">
    <citation type="submission" date="2019-02" db="EMBL/GenBank/DDBJ databases">
        <title>Flavobacterium sp. RD-2-33 isolated from forest soil.</title>
        <authorList>
            <person name="Chaudhary D.K."/>
        </authorList>
    </citation>
    <scope>NUCLEOTIDE SEQUENCE [LARGE SCALE GENOMIC DNA]</scope>
    <source>
        <strain evidence="2 3">RD-2-33</strain>
    </source>
</reference>
<feature type="chain" id="PRO_5020965818" description="Nuclear transport factor 2 family protein" evidence="1">
    <location>
        <begin position="22"/>
        <end position="176"/>
    </location>
</feature>
<dbReference type="EMBL" id="SJPE01000012">
    <property type="protein sequence ID" value="TBX67001.1"/>
    <property type="molecule type" value="Genomic_DNA"/>
</dbReference>
<evidence type="ECO:0000313" key="3">
    <source>
        <dbReference type="Proteomes" id="UP000293300"/>
    </source>
</evidence>
<organism evidence="2 3">
    <name type="scientific">Flavobacterium silvisoli</name>
    <dbReference type="NCBI Taxonomy" id="2529433"/>
    <lineage>
        <taxon>Bacteria</taxon>
        <taxon>Pseudomonadati</taxon>
        <taxon>Bacteroidota</taxon>
        <taxon>Flavobacteriia</taxon>
        <taxon>Flavobacteriales</taxon>
        <taxon>Flavobacteriaceae</taxon>
        <taxon>Flavobacterium</taxon>
    </lineage>
</organism>
<dbReference type="InterPro" id="IPR032710">
    <property type="entry name" value="NTF2-like_dom_sf"/>
</dbReference>
<accession>A0A4V2L4K1</accession>
<dbReference type="Proteomes" id="UP000293300">
    <property type="component" value="Unassembled WGS sequence"/>
</dbReference>
<keyword evidence="3" id="KW-1185">Reference proteome</keyword>
<comment type="caution">
    <text evidence="2">The sequence shown here is derived from an EMBL/GenBank/DDBJ whole genome shotgun (WGS) entry which is preliminary data.</text>
</comment>
<gene>
    <name evidence="2" type="ORF">EZL74_10090</name>
</gene>